<keyword evidence="4" id="KW-0547">Nucleotide-binding</keyword>
<dbReference type="GO" id="GO:0004674">
    <property type="term" value="F:protein serine/threonine kinase activity"/>
    <property type="evidence" value="ECO:0007669"/>
    <property type="project" value="UniProtKB-KW"/>
</dbReference>
<dbReference type="Proteomes" id="UP000675781">
    <property type="component" value="Unassembled WGS sequence"/>
</dbReference>
<dbReference type="RefSeq" id="WP_212533702.1">
    <property type="nucleotide sequence ID" value="NZ_JAGSOG010000407.1"/>
</dbReference>
<evidence type="ECO:0000256" key="2">
    <source>
        <dbReference type="SAM" id="MobiDB-lite"/>
    </source>
</evidence>
<dbReference type="InterPro" id="IPR036890">
    <property type="entry name" value="HATPase_C_sf"/>
</dbReference>
<dbReference type="CDD" id="cd16936">
    <property type="entry name" value="HATPase_RsbW-like"/>
    <property type="match status" value="1"/>
</dbReference>
<dbReference type="InterPro" id="IPR050267">
    <property type="entry name" value="Anti-sigma-factor_SerPK"/>
</dbReference>
<keyword evidence="1" id="KW-0808">Transferase</keyword>
<evidence type="ECO:0000313" key="5">
    <source>
        <dbReference type="Proteomes" id="UP000675781"/>
    </source>
</evidence>
<dbReference type="InterPro" id="IPR003594">
    <property type="entry name" value="HATPase_dom"/>
</dbReference>
<dbReference type="Pfam" id="PF13581">
    <property type="entry name" value="HATPase_c_2"/>
    <property type="match status" value="1"/>
</dbReference>
<gene>
    <name evidence="4" type="ORF">KDL01_38740</name>
</gene>
<dbReference type="Gene3D" id="3.30.565.10">
    <property type="entry name" value="Histidine kinase-like ATPase, C-terminal domain"/>
    <property type="match status" value="1"/>
</dbReference>
<organism evidence="4 5">
    <name type="scientific">Actinospica durhamensis</name>
    <dbReference type="NCBI Taxonomy" id="1508375"/>
    <lineage>
        <taxon>Bacteria</taxon>
        <taxon>Bacillati</taxon>
        <taxon>Actinomycetota</taxon>
        <taxon>Actinomycetes</taxon>
        <taxon>Catenulisporales</taxon>
        <taxon>Actinospicaceae</taxon>
        <taxon>Actinospica</taxon>
    </lineage>
</organism>
<keyword evidence="1" id="KW-0723">Serine/threonine-protein kinase</keyword>
<evidence type="ECO:0000313" key="4">
    <source>
        <dbReference type="EMBL" id="MBR7839263.1"/>
    </source>
</evidence>
<proteinExistence type="predicted"/>
<dbReference type="GO" id="GO:0005524">
    <property type="term" value="F:ATP binding"/>
    <property type="evidence" value="ECO:0007669"/>
    <property type="project" value="UniProtKB-KW"/>
</dbReference>
<keyword evidence="5" id="KW-1185">Reference proteome</keyword>
<name>A0A941IVF9_9ACTN</name>
<dbReference type="AlphaFoldDB" id="A0A941IVF9"/>
<keyword evidence="1" id="KW-0418">Kinase</keyword>
<feature type="domain" description="Histidine kinase/HSP90-like ATPase" evidence="3">
    <location>
        <begin position="16"/>
        <end position="129"/>
    </location>
</feature>
<evidence type="ECO:0000259" key="3">
    <source>
        <dbReference type="Pfam" id="PF13581"/>
    </source>
</evidence>
<sequence length="226" mass="24403">MTTLALDGRFYRVSLAALPDAPKRARRFLKDQLTRWGLPSGDDTAESALLALSEMVTNAVTATGRDSGPVEPLPYETVATIEVRTAASCNGLTVEVWDNSPEMPVLTDASQDQEHGRGVFIMITLAHEWGCRPEVLPPATMPGKTVWVSFKWALPAVAPAPATVRPAIPAQRPELPALPRRAKQKTPAPTPTAEPDALSQWATGPDVLMRVYTALRASTRTALQTT</sequence>
<accession>A0A941IVF9</accession>
<feature type="region of interest" description="Disordered" evidence="2">
    <location>
        <begin position="165"/>
        <end position="200"/>
    </location>
</feature>
<dbReference type="PANTHER" id="PTHR35526">
    <property type="entry name" value="ANTI-SIGMA-F FACTOR RSBW-RELATED"/>
    <property type="match status" value="1"/>
</dbReference>
<protein>
    <submittedName>
        <fullName evidence="4">ATP-binding protein</fullName>
    </submittedName>
</protein>
<keyword evidence="4" id="KW-0067">ATP-binding</keyword>
<comment type="caution">
    <text evidence="4">The sequence shown here is derived from an EMBL/GenBank/DDBJ whole genome shotgun (WGS) entry which is preliminary data.</text>
</comment>
<dbReference type="EMBL" id="JAGSOG010000407">
    <property type="protein sequence ID" value="MBR7839263.1"/>
    <property type="molecule type" value="Genomic_DNA"/>
</dbReference>
<reference evidence="4" key="1">
    <citation type="submission" date="2021-04" db="EMBL/GenBank/DDBJ databases">
        <title>Genome based classification of Actinospica acidithermotolerans sp. nov., an actinobacterium isolated from an Indonesian hot spring.</title>
        <authorList>
            <person name="Kusuma A.B."/>
            <person name="Putra K.E."/>
            <person name="Nafisah S."/>
            <person name="Loh J."/>
            <person name="Nouioui I."/>
            <person name="Goodfellow M."/>
        </authorList>
    </citation>
    <scope>NUCLEOTIDE SEQUENCE</scope>
    <source>
        <strain evidence="4">CSCA 57</strain>
    </source>
</reference>
<evidence type="ECO:0000256" key="1">
    <source>
        <dbReference type="ARBA" id="ARBA00022527"/>
    </source>
</evidence>
<dbReference type="PANTHER" id="PTHR35526:SF3">
    <property type="entry name" value="ANTI-SIGMA-F FACTOR RSBW"/>
    <property type="match status" value="1"/>
</dbReference>